<keyword evidence="3 5" id="KW-0238">DNA-binding</keyword>
<keyword evidence="8" id="KW-1185">Reference proteome</keyword>
<keyword evidence="1" id="KW-0678">Repressor</keyword>
<feature type="DNA-binding region" description="H-T-H motif" evidence="5">
    <location>
        <begin position="29"/>
        <end position="48"/>
    </location>
</feature>
<dbReference type="Proteomes" id="UP000199180">
    <property type="component" value="Unassembled WGS sequence"/>
</dbReference>
<dbReference type="PANTHER" id="PTHR47506:SF10">
    <property type="entry name" value="TRANSCRIPTIONAL REGULATORY PROTEIN"/>
    <property type="match status" value="1"/>
</dbReference>
<dbReference type="Gene3D" id="1.10.10.60">
    <property type="entry name" value="Homeodomain-like"/>
    <property type="match status" value="1"/>
</dbReference>
<dbReference type="OrthoDB" id="9779746at2"/>
<reference evidence="7 8" key="1">
    <citation type="submission" date="2016-10" db="EMBL/GenBank/DDBJ databases">
        <authorList>
            <person name="de Groot N.N."/>
        </authorList>
    </citation>
    <scope>NUCLEOTIDE SEQUENCE [LARGE SCALE GENOMIC DNA]</scope>
    <source>
        <strain evidence="7 8">DSM 17862</strain>
    </source>
</reference>
<protein>
    <submittedName>
        <fullName evidence="7">DNA-binding transcriptional regulator, AcrR family</fullName>
    </submittedName>
</protein>
<dbReference type="InterPro" id="IPR001647">
    <property type="entry name" value="HTH_TetR"/>
</dbReference>
<dbReference type="RefSeq" id="WP_090736337.1">
    <property type="nucleotide sequence ID" value="NZ_FOHO01000011.1"/>
</dbReference>
<name>A0A1I0HGU0_9RHOB</name>
<keyword evidence="4" id="KW-0804">Transcription</keyword>
<keyword evidence="2" id="KW-0805">Transcription regulation</keyword>
<evidence type="ECO:0000256" key="3">
    <source>
        <dbReference type="ARBA" id="ARBA00023125"/>
    </source>
</evidence>
<organism evidence="7 8">
    <name type="scientific">Paracoccus homiensis</name>
    <dbReference type="NCBI Taxonomy" id="364199"/>
    <lineage>
        <taxon>Bacteria</taxon>
        <taxon>Pseudomonadati</taxon>
        <taxon>Pseudomonadota</taxon>
        <taxon>Alphaproteobacteria</taxon>
        <taxon>Rhodobacterales</taxon>
        <taxon>Paracoccaceae</taxon>
        <taxon>Paracoccus</taxon>
    </lineage>
</organism>
<sequence length="200" mass="22223">MARTASYDRDKALDAAMTLFWVKGYHATSLKDLEQALSLRPGSIYAAFHSKEALFRETLDRYSARMEADLVALVEHAPSPLAALRGHLVGLSDLTPCDRPSTACMLVKSLLEAPRDGDLRTFISAHLDRIEDVIATAFRKARASGELPADADPDRLALRVQTYIFGLKIQAQRETDPEKMRQLCADLAEEIRLLSQPSLQ</sequence>
<dbReference type="PANTHER" id="PTHR47506">
    <property type="entry name" value="TRANSCRIPTIONAL REGULATORY PROTEIN"/>
    <property type="match status" value="1"/>
</dbReference>
<dbReference type="InterPro" id="IPR009057">
    <property type="entry name" value="Homeodomain-like_sf"/>
</dbReference>
<dbReference type="EMBL" id="FOHO01000011">
    <property type="protein sequence ID" value="SET83191.1"/>
    <property type="molecule type" value="Genomic_DNA"/>
</dbReference>
<evidence type="ECO:0000313" key="8">
    <source>
        <dbReference type="Proteomes" id="UP000199180"/>
    </source>
</evidence>
<evidence type="ECO:0000259" key="6">
    <source>
        <dbReference type="PROSITE" id="PS50977"/>
    </source>
</evidence>
<dbReference type="SUPFAM" id="SSF48498">
    <property type="entry name" value="Tetracyclin repressor-like, C-terminal domain"/>
    <property type="match status" value="1"/>
</dbReference>
<dbReference type="SUPFAM" id="SSF46689">
    <property type="entry name" value="Homeodomain-like"/>
    <property type="match status" value="1"/>
</dbReference>
<dbReference type="STRING" id="364199.SAMN04489858_11177"/>
<evidence type="ECO:0000256" key="2">
    <source>
        <dbReference type="ARBA" id="ARBA00023015"/>
    </source>
</evidence>
<dbReference type="InterPro" id="IPR039538">
    <property type="entry name" value="BetI_C"/>
</dbReference>
<dbReference type="Pfam" id="PF00440">
    <property type="entry name" value="TetR_N"/>
    <property type="match status" value="1"/>
</dbReference>
<evidence type="ECO:0000256" key="4">
    <source>
        <dbReference type="ARBA" id="ARBA00023163"/>
    </source>
</evidence>
<dbReference type="InterPro" id="IPR036271">
    <property type="entry name" value="Tet_transcr_reg_TetR-rel_C_sf"/>
</dbReference>
<evidence type="ECO:0000256" key="1">
    <source>
        <dbReference type="ARBA" id="ARBA00022491"/>
    </source>
</evidence>
<evidence type="ECO:0000256" key="5">
    <source>
        <dbReference type="PROSITE-ProRule" id="PRU00335"/>
    </source>
</evidence>
<dbReference type="PROSITE" id="PS50977">
    <property type="entry name" value="HTH_TETR_2"/>
    <property type="match status" value="1"/>
</dbReference>
<dbReference type="AlphaFoldDB" id="A0A1I0HGU0"/>
<evidence type="ECO:0000313" key="7">
    <source>
        <dbReference type="EMBL" id="SET83191.1"/>
    </source>
</evidence>
<gene>
    <name evidence="7" type="ORF">SAMN04489858_11177</name>
</gene>
<feature type="domain" description="HTH tetR-type" evidence="6">
    <location>
        <begin position="6"/>
        <end position="66"/>
    </location>
</feature>
<dbReference type="GO" id="GO:0003677">
    <property type="term" value="F:DNA binding"/>
    <property type="evidence" value="ECO:0007669"/>
    <property type="project" value="UniProtKB-UniRule"/>
</dbReference>
<accession>A0A1I0HGU0</accession>
<dbReference type="Gene3D" id="1.10.357.10">
    <property type="entry name" value="Tetracycline Repressor, domain 2"/>
    <property type="match status" value="1"/>
</dbReference>
<dbReference type="Pfam" id="PF13977">
    <property type="entry name" value="TetR_C_6"/>
    <property type="match status" value="1"/>
</dbReference>
<proteinExistence type="predicted"/>